<dbReference type="Gene3D" id="3.40.140.10">
    <property type="entry name" value="Cytidine Deaminase, domain 2"/>
    <property type="match status" value="1"/>
</dbReference>
<sequence>MNTERDLYEEAKALIQHRYPSGWGGAAALRLEDGTILTSVAPDVINDAVNLCMETGAILEAHKRNLKVTHSLCIARDDENSPLVVLSPCGVCQERLFYWGDEVKVAVTHPGDELIFKTLAEVQPFHWSRAYEEELETSNE</sequence>
<dbReference type="NCBIfam" id="NF006155">
    <property type="entry name" value="PRK08298.1"/>
    <property type="match status" value="1"/>
</dbReference>
<comment type="caution">
    <text evidence="1">The sequence shown here is derived from an EMBL/GenBank/DDBJ whole genome shotgun (WGS) entry which is preliminary data.</text>
</comment>
<dbReference type="EMBL" id="BJYD01000004">
    <property type="protein sequence ID" value="GEN52372.1"/>
    <property type="molecule type" value="Genomic_DNA"/>
</dbReference>
<gene>
    <name evidence="1" type="ORF">HFA01_06340</name>
</gene>
<dbReference type="OrthoDB" id="9795347at2"/>
<dbReference type="Proteomes" id="UP000321886">
    <property type="component" value="Unassembled WGS sequence"/>
</dbReference>
<dbReference type="RefSeq" id="WP_146813108.1">
    <property type="nucleotide sequence ID" value="NZ_BJYD01000004.1"/>
</dbReference>
<dbReference type="GO" id="GO:0003824">
    <property type="term" value="F:catalytic activity"/>
    <property type="evidence" value="ECO:0007669"/>
    <property type="project" value="InterPro"/>
</dbReference>
<accession>A0A511WSW6</accession>
<dbReference type="CDD" id="cd01283">
    <property type="entry name" value="cytidine_deaminase"/>
    <property type="match status" value="1"/>
</dbReference>
<dbReference type="SUPFAM" id="SSF53927">
    <property type="entry name" value="Cytidine deaminase-like"/>
    <property type="match status" value="1"/>
</dbReference>
<proteinExistence type="predicted"/>
<evidence type="ECO:0000313" key="1">
    <source>
        <dbReference type="EMBL" id="GEN52372.1"/>
    </source>
</evidence>
<organism evidence="1 2">
    <name type="scientific">Halobacillus faecis</name>
    <dbReference type="NCBI Taxonomy" id="360184"/>
    <lineage>
        <taxon>Bacteria</taxon>
        <taxon>Bacillati</taxon>
        <taxon>Bacillota</taxon>
        <taxon>Bacilli</taxon>
        <taxon>Bacillales</taxon>
        <taxon>Bacillaceae</taxon>
        <taxon>Halobacillus</taxon>
    </lineage>
</organism>
<keyword evidence="2" id="KW-1185">Reference proteome</keyword>
<reference evidence="1 2" key="1">
    <citation type="submission" date="2019-07" db="EMBL/GenBank/DDBJ databases">
        <title>Whole genome shotgun sequence of Halobacillus faecis NBRC 103569.</title>
        <authorList>
            <person name="Hosoyama A."/>
            <person name="Uohara A."/>
            <person name="Ohji S."/>
            <person name="Ichikawa N."/>
        </authorList>
    </citation>
    <scope>NUCLEOTIDE SEQUENCE [LARGE SCALE GENOMIC DNA]</scope>
    <source>
        <strain evidence="1 2">NBRC 103569</strain>
    </source>
</reference>
<evidence type="ECO:0000313" key="2">
    <source>
        <dbReference type="Proteomes" id="UP000321886"/>
    </source>
</evidence>
<dbReference type="InterPro" id="IPR016193">
    <property type="entry name" value="Cytidine_deaminase-like"/>
</dbReference>
<protein>
    <submittedName>
        <fullName evidence="1">Cytidine deaminase</fullName>
    </submittedName>
</protein>
<dbReference type="AlphaFoldDB" id="A0A511WSW6"/>
<name>A0A511WSW6_9BACI</name>